<dbReference type="PROSITE" id="PS50011">
    <property type="entry name" value="PROTEIN_KINASE_DOM"/>
    <property type="match status" value="1"/>
</dbReference>
<dbReference type="InterPro" id="IPR011009">
    <property type="entry name" value="Kinase-like_dom_sf"/>
</dbReference>
<evidence type="ECO:0000313" key="3">
    <source>
        <dbReference type="Proteomes" id="UP000292702"/>
    </source>
</evidence>
<evidence type="ECO:0000259" key="1">
    <source>
        <dbReference type="PROSITE" id="PS50011"/>
    </source>
</evidence>
<dbReference type="InterPro" id="IPR050235">
    <property type="entry name" value="CK1_Ser-Thr_kinase"/>
</dbReference>
<dbReference type="GO" id="GO:0005524">
    <property type="term" value="F:ATP binding"/>
    <property type="evidence" value="ECO:0007669"/>
    <property type="project" value="InterPro"/>
</dbReference>
<keyword evidence="3" id="KW-1185">Reference proteome</keyword>
<dbReference type="InterPro" id="IPR000719">
    <property type="entry name" value="Prot_kinase_dom"/>
</dbReference>
<dbReference type="Pfam" id="PF00069">
    <property type="entry name" value="Pkinase"/>
    <property type="match status" value="1"/>
</dbReference>
<gene>
    <name evidence="2" type="ORF">EIP91_003069</name>
</gene>
<dbReference type="AlphaFoldDB" id="A0A4V2MW71"/>
<dbReference type="CDD" id="cd14016">
    <property type="entry name" value="STKc_CK1"/>
    <property type="match status" value="1"/>
</dbReference>
<dbReference type="OrthoDB" id="3258886at2759"/>
<comment type="caution">
    <text evidence="2">The sequence shown here is derived from an EMBL/GenBank/DDBJ whole genome shotgun (WGS) entry which is preliminary data.</text>
</comment>
<feature type="domain" description="Protein kinase" evidence="1">
    <location>
        <begin position="230"/>
        <end position="505"/>
    </location>
</feature>
<protein>
    <recommendedName>
        <fullName evidence="1">Protein kinase domain-containing protein</fullName>
    </recommendedName>
</protein>
<dbReference type="SUPFAM" id="SSF56112">
    <property type="entry name" value="Protein kinase-like (PK-like)"/>
    <property type="match status" value="1"/>
</dbReference>
<dbReference type="GO" id="GO:0004672">
    <property type="term" value="F:protein kinase activity"/>
    <property type="evidence" value="ECO:0007669"/>
    <property type="project" value="InterPro"/>
</dbReference>
<dbReference type="Proteomes" id="UP000292702">
    <property type="component" value="Unassembled WGS sequence"/>
</dbReference>
<name>A0A4V2MW71_9APHY</name>
<dbReference type="Gene3D" id="1.10.510.10">
    <property type="entry name" value="Transferase(Phosphotransferase) domain 1"/>
    <property type="match status" value="1"/>
</dbReference>
<proteinExistence type="predicted"/>
<dbReference type="SMART" id="SM00220">
    <property type="entry name" value="S_TKc"/>
    <property type="match status" value="1"/>
</dbReference>
<dbReference type="PANTHER" id="PTHR11909">
    <property type="entry name" value="CASEIN KINASE-RELATED"/>
    <property type="match status" value="1"/>
</dbReference>
<dbReference type="STRING" id="92696.A0A4V2MW71"/>
<dbReference type="EMBL" id="RWJN01000197">
    <property type="protein sequence ID" value="TCD65137.1"/>
    <property type="molecule type" value="Genomic_DNA"/>
</dbReference>
<sequence>MFSRKFRFLGDFGLLGDSGFWEYPGRSKDSSLVIRDIARYLRTHIPDSAIRSAFSRLRDPALRPDTAAAISSLIEHGYMVLLLPSELPRSMFSSLDGISYALWDAHERILKQKQLSPQAEPPPQNAKPTLTPFDPYTRWDDLVGFVEREFDLPLSADQILVATSDLVGVVEAASRNGFPTVFIPTYDLSGLDGLLPTLLDPSSQAKPPPVPPAEPIRGFRTLLYRFRACYQVERLLGAGACTSVWSGRQMHTGQTVAIKYEPVKSSNPNQTAYEAAVYAQLEGIRGVVPIRWSGTDGEASVLVMDRLGPTLEQLRLICRGAFSLKTVLMLAEQMITTIESIHARGIVYRDIKPDNFAIGFLTTHQQIFLFDMGFARCYLDPESGEHMPYRDGRASLGTPRYYSHNVHLGIEPSRRDDMESIGIVLLYFLHSRLPWQGFRYKEMETALKHVGDMKRGQPFTDLLSRSPACFTPFFDHCQSLAFDEKPDYTFLRNILRQEMRQHGWKYDWKYDWLSPDQAPRGTLWPPEQYKFDLALVDPVRHEQSVL</sequence>
<accession>A0A4V2MW71</accession>
<evidence type="ECO:0000313" key="2">
    <source>
        <dbReference type="EMBL" id="TCD65137.1"/>
    </source>
</evidence>
<organism evidence="2 3">
    <name type="scientific">Steccherinum ochraceum</name>
    <dbReference type="NCBI Taxonomy" id="92696"/>
    <lineage>
        <taxon>Eukaryota</taxon>
        <taxon>Fungi</taxon>
        <taxon>Dikarya</taxon>
        <taxon>Basidiomycota</taxon>
        <taxon>Agaricomycotina</taxon>
        <taxon>Agaricomycetes</taxon>
        <taxon>Polyporales</taxon>
        <taxon>Steccherinaceae</taxon>
        <taxon>Steccherinum</taxon>
    </lineage>
</organism>
<reference evidence="2 3" key="1">
    <citation type="submission" date="2018-11" db="EMBL/GenBank/DDBJ databases">
        <title>Genome assembly of Steccherinum ochraceum LE-BIN_3174, the white-rot fungus of the Steccherinaceae family (The Residual Polyporoid clade, Polyporales, Basidiomycota).</title>
        <authorList>
            <person name="Fedorova T.V."/>
            <person name="Glazunova O.A."/>
            <person name="Landesman E.O."/>
            <person name="Moiseenko K.V."/>
            <person name="Psurtseva N.V."/>
            <person name="Savinova O.S."/>
            <person name="Shakhova N.V."/>
            <person name="Tyazhelova T.V."/>
            <person name="Vasina D.V."/>
        </authorList>
    </citation>
    <scope>NUCLEOTIDE SEQUENCE [LARGE SCALE GENOMIC DNA]</scope>
    <source>
        <strain evidence="2 3">LE-BIN_3174</strain>
    </source>
</reference>